<accession>A0ABR2E728</accession>
<dbReference type="Proteomes" id="UP001472677">
    <property type="component" value="Unassembled WGS sequence"/>
</dbReference>
<comment type="caution">
    <text evidence="1">The sequence shown here is derived from an EMBL/GenBank/DDBJ whole genome shotgun (WGS) entry which is preliminary data.</text>
</comment>
<sequence length="96" mass="10961">MFVTELSVVYPRNGPQNLFRINVLRLCSSSASISPKQVLDMKRRSLLHVLSYFFELVCDRLSGGTSGTKRENPNLIDSRTCSITRMVDFPFSFRIV</sequence>
<dbReference type="EMBL" id="JBBPBM010000019">
    <property type="protein sequence ID" value="KAK8553798.1"/>
    <property type="molecule type" value="Genomic_DNA"/>
</dbReference>
<protein>
    <submittedName>
        <fullName evidence="1">Uncharacterized protein</fullName>
    </submittedName>
</protein>
<reference evidence="1 2" key="1">
    <citation type="journal article" date="2024" name="G3 (Bethesda)">
        <title>Genome assembly of Hibiscus sabdariffa L. provides insights into metabolisms of medicinal natural products.</title>
        <authorList>
            <person name="Kim T."/>
        </authorList>
    </citation>
    <scope>NUCLEOTIDE SEQUENCE [LARGE SCALE GENOMIC DNA]</scope>
    <source>
        <strain evidence="1">TK-2024</strain>
        <tissue evidence="1">Old leaves</tissue>
    </source>
</reference>
<organism evidence="1 2">
    <name type="scientific">Hibiscus sabdariffa</name>
    <name type="common">roselle</name>
    <dbReference type="NCBI Taxonomy" id="183260"/>
    <lineage>
        <taxon>Eukaryota</taxon>
        <taxon>Viridiplantae</taxon>
        <taxon>Streptophyta</taxon>
        <taxon>Embryophyta</taxon>
        <taxon>Tracheophyta</taxon>
        <taxon>Spermatophyta</taxon>
        <taxon>Magnoliopsida</taxon>
        <taxon>eudicotyledons</taxon>
        <taxon>Gunneridae</taxon>
        <taxon>Pentapetalae</taxon>
        <taxon>rosids</taxon>
        <taxon>malvids</taxon>
        <taxon>Malvales</taxon>
        <taxon>Malvaceae</taxon>
        <taxon>Malvoideae</taxon>
        <taxon>Hibiscus</taxon>
    </lineage>
</organism>
<keyword evidence="2" id="KW-1185">Reference proteome</keyword>
<name>A0ABR2E728_9ROSI</name>
<proteinExistence type="predicted"/>
<evidence type="ECO:0000313" key="1">
    <source>
        <dbReference type="EMBL" id="KAK8553798.1"/>
    </source>
</evidence>
<evidence type="ECO:0000313" key="2">
    <source>
        <dbReference type="Proteomes" id="UP001472677"/>
    </source>
</evidence>
<gene>
    <name evidence="1" type="ORF">V6N12_030781</name>
</gene>